<dbReference type="SUPFAM" id="SSF69360">
    <property type="entry name" value="Cell wall binding repeat"/>
    <property type="match status" value="2"/>
</dbReference>
<accession>A0A412YT57</accession>
<dbReference type="PROSITE" id="PS51170">
    <property type="entry name" value="CW"/>
    <property type="match status" value="1"/>
</dbReference>
<dbReference type="Pfam" id="PF19085">
    <property type="entry name" value="Choline_bind_2"/>
    <property type="match status" value="2"/>
</dbReference>
<gene>
    <name evidence="4" type="ORF">DWW02_29290</name>
</gene>
<proteinExistence type="predicted"/>
<dbReference type="Gene3D" id="2.10.270.10">
    <property type="entry name" value="Cholin Binding"/>
    <property type="match status" value="3"/>
</dbReference>
<evidence type="ECO:0000313" key="5">
    <source>
        <dbReference type="Proteomes" id="UP000284543"/>
    </source>
</evidence>
<dbReference type="InterPro" id="IPR018337">
    <property type="entry name" value="Cell_wall/Cho-bd_repeat"/>
</dbReference>
<evidence type="ECO:0000256" key="1">
    <source>
        <dbReference type="ARBA" id="ARBA00022737"/>
    </source>
</evidence>
<feature type="chain" id="PRO_5018992176" evidence="3">
    <location>
        <begin position="27"/>
        <end position="384"/>
    </location>
</feature>
<organism evidence="4 5">
    <name type="scientific">Enterocloster bolteae</name>
    <dbReference type="NCBI Taxonomy" id="208479"/>
    <lineage>
        <taxon>Bacteria</taxon>
        <taxon>Bacillati</taxon>
        <taxon>Bacillota</taxon>
        <taxon>Clostridia</taxon>
        <taxon>Lachnospirales</taxon>
        <taxon>Lachnospiraceae</taxon>
        <taxon>Enterocloster</taxon>
    </lineage>
</organism>
<dbReference type="Proteomes" id="UP000284543">
    <property type="component" value="Unassembled WGS sequence"/>
</dbReference>
<dbReference type="Pfam" id="PF01473">
    <property type="entry name" value="Choline_bind_1"/>
    <property type="match status" value="1"/>
</dbReference>
<evidence type="ECO:0000313" key="4">
    <source>
        <dbReference type="EMBL" id="RGV68365.1"/>
    </source>
</evidence>
<evidence type="ECO:0000256" key="3">
    <source>
        <dbReference type="SAM" id="SignalP"/>
    </source>
</evidence>
<keyword evidence="1" id="KW-0677">Repeat</keyword>
<dbReference type="EMBL" id="QRZM01000030">
    <property type="protein sequence ID" value="RGV68365.1"/>
    <property type="molecule type" value="Genomic_DNA"/>
</dbReference>
<comment type="caution">
    <text evidence="4">The sequence shown here is derived from an EMBL/GenBank/DDBJ whole genome shotgun (WGS) entry which is preliminary data.</text>
</comment>
<protein>
    <submittedName>
        <fullName evidence="4">Choline-binding protein</fullName>
    </submittedName>
</protein>
<reference evidence="4 5" key="1">
    <citation type="submission" date="2018-08" db="EMBL/GenBank/DDBJ databases">
        <title>A genome reference for cultivated species of the human gut microbiota.</title>
        <authorList>
            <person name="Zou Y."/>
            <person name="Xue W."/>
            <person name="Luo G."/>
        </authorList>
    </citation>
    <scope>NUCLEOTIDE SEQUENCE [LARGE SCALE GENOMIC DNA]</scope>
    <source>
        <strain evidence="4 5">AF14-18</strain>
    </source>
</reference>
<evidence type="ECO:0000256" key="2">
    <source>
        <dbReference type="PROSITE-ProRule" id="PRU00591"/>
    </source>
</evidence>
<feature type="repeat" description="Cell wall-binding" evidence="2">
    <location>
        <begin position="342"/>
        <end position="362"/>
    </location>
</feature>
<name>A0A412YT57_9FIRM</name>
<keyword evidence="3" id="KW-0732">Signal</keyword>
<feature type="signal peptide" evidence="3">
    <location>
        <begin position="1"/>
        <end position="26"/>
    </location>
</feature>
<dbReference type="RefSeq" id="WP_118019791.1">
    <property type="nucleotide sequence ID" value="NZ_CAURXV010000003.1"/>
</dbReference>
<sequence length="384" mass="43248">MRKRLFIIVLGISAVLAAASPFSSFANSTSNEIIMENCGAYLFEWRPVDCGNGRAFAILVGGNTIAESNVILSRGYDYAYTFNSLTYARPWGAVPDLVNVDGIWAIPENEEVLPEGIQPVTRLILLTNNKNMASNERYVDIVHLPNGVDTSTLPPEVRKYLINVDGSDAGAYEGTITSGWVNEDKQWKYRAPDGSFITNSWIKVDDKSYYMDVNGVMLADTITPDGIYVNPSGEKTNYFPGWIQDEKGWRYIMKNGYYAASTWIQDTDERWYYFDIAAYMDKDTITPDGFYVDENGVWDGNPSTSVDKANIGPGASFNTQAEGWEEYEGSWKYRLSDGNYVTNSWKQDTNGKWYYFDSASLMATNQTTPDGYYVGYDGVWNENE</sequence>
<dbReference type="AlphaFoldDB" id="A0A412YT57"/>